<dbReference type="Proteomes" id="UP000250321">
    <property type="component" value="Unassembled WGS sequence"/>
</dbReference>
<dbReference type="AlphaFoldDB" id="A0A314ZMU1"/>
<organism evidence="1 2">
    <name type="scientific">Prunus yedoensis var. nudiflora</name>
    <dbReference type="NCBI Taxonomy" id="2094558"/>
    <lineage>
        <taxon>Eukaryota</taxon>
        <taxon>Viridiplantae</taxon>
        <taxon>Streptophyta</taxon>
        <taxon>Embryophyta</taxon>
        <taxon>Tracheophyta</taxon>
        <taxon>Spermatophyta</taxon>
        <taxon>Magnoliopsida</taxon>
        <taxon>eudicotyledons</taxon>
        <taxon>Gunneridae</taxon>
        <taxon>Pentapetalae</taxon>
        <taxon>rosids</taxon>
        <taxon>fabids</taxon>
        <taxon>Rosales</taxon>
        <taxon>Rosaceae</taxon>
        <taxon>Amygdaloideae</taxon>
        <taxon>Amygdaleae</taxon>
        <taxon>Prunus</taxon>
    </lineage>
</organism>
<accession>A0A314ZMU1</accession>
<comment type="caution">
    <text evidence="1">The sequence shown here is derived from an EMBL/GenBank/DDBJ whole genome shotgun (WGS) entry which is preliminary data.</text>
</comment>
<evidence type="ECO:0000313" key="1">
    <source>
        <dbReference type="EMBL" id="PQQ19950.1"/>
    </source>
</evidence>
<dbReference type="STRING" id="2094558.A0A314ZMU1"/>
<evidence type="ECO:0008006" key="3">
    <source>
        <dbReference type="Google" id="ProtNLM"/>
    </source>
</evidence>
<sequence>MFSVVDGELEAAVSELADSNCQLATLKGESDAAKGADQASSRLMDIKGLHEERIKILQQLSGLQYRARRNNTYTHIGLDEVQEELAIHVLEWLFD</sequence>
<evidence type="ECO:0000313" key="2">
    <source>
        <dbReference type="Proteomes" id="UP000250321"/>
    </source>
</evidence>
<name>A0A314ZMU1_PRUYE</name>
<proteinExistence type="predicted"/>
<gene>
    <name evidence="1" type="ORF">Pyn_18830</name>
</gene>
<dbReference type="OrthoDB" id="10573173at2759"/>
<keyword evidence="2" id="KW-1185">Reference proteome</keyword>
<dbReference type="EMBL" id="PJQY01000051">
    <property type="protein sequence ID" value="PQQ19950.1"/>
    <property type="molecule type" value="Genomic_DNA"/>
</dbReference>
<reference evidence="1 2" key="1">
    <citation type="submission" date="2018-02" db="EMBL/GenBank/DDBJ databases">
        <title>Draft genome of wild Prunus yedoensis var. nudiflora.</title>
        <authorList>
            <person name="Baek S."/>
            <person name="Kim J.-H."/>
            <person name="Choi K."/>
            <person name="Kim G.-B."/>
            <person name="Cho A."/>
            <person name="Jang H."/>
            <person name="Shin C.-H."/>
            <person name="Yu H.-J."/>
            <person name="Mun J.-H."/>
        </authorList>
    </citation>
    <scope>NUCLEOTIDE SEQUENCE [LARGE SCALE GENOMIC DNA]</scope>
    <source>
        <strain evidence="2">cv. Jeju island</strain>
        <tissue evidence="1">Leaf</tissue>
    </source>
</reference>
<protein>
    <recommendedName>
        <fullName evidence="3">E3 ubiquitin protein ligase</fullName>
    </recommendedName>
</protein>